<evidence type="ECO:0000256" key="6">
    <source>
        <dbReference type="ARBA" id="ARBA00023136"/>
    </source>
</evidence>
<evidence type="ECO:0000256" key="1">
    <source>
        <dbReference type="ARBA" id="ARBA00004442"/>
    </source>
</evidence>
<keyword evidence="9" id="KW-1185">Reference proteome</keyword>
<proteinExistence type="inferred from homology"/>
<evidence type="ECO:0000313" key="9">
    <source>
        <dbReference type="Proteomes" id="UP000478090"/>
    </source>
</evidence>
<evidence type="ECO:0000256" key="5">
    <source>
        <dbReference type="ARBA" id="ARBA00022692"/>
    </source>
</evidence>
<dbReference type="NCBIfam" id="TIGR01844">
    <property type="entry name" value="type_I_sec_TolC"/>
    <property type="match status" value="1"/>
</dbReference>
<dbReference type="Proteomes" id="UP000478090">
    <property type="component" value="Unassembled WGS sequence"/>
</dbReference>
<evidence type="ECO:0000256" key="3">
    <source>
        <dbReference type="ARBA" id="ARBA00022448"/>
    </source>
</evidence>
<dbReference type="InterPro" id="IPR051906">
    <property type="entry name" value="TolC-like"/>
</dbReference>
<dbReference type="Pfam" id="PF02321">
    <property type="entry name" value="OEP"/>
    <property type="match status" value="2"/>
</dbReference>
<evidence type="ECO:0000256" key="7">
    <source>
        <dbReference type="ARBA" id="ARBA00023237"/>
    </source>
</evidence>
<dbReference type="SUPFAM" id="SSF56954">
    <property type="entry name" value="Outer membrane efflux proteins (OEP)"/>
    <property type="match status" value="1"/>
</dbReference>
<comment type="caution">
    <text evidence="8">The sequence shown here is derived from an EMBL/GenBank/DDBJ whole genome shotgun (WGS) entry which is preliminary data.</text>
</comment>
<evidence type="ECO:0000313" key="8">
    <source>
        <dbReference type="EMBL" id="MYM38688.1"/>
    </source>
</evidence>
<keyword evidence="4" id="KW-1134">Transmembrane beta strand</keyword>
<keyword evidence="6" id="KW-0472">Membrane</keyword>
<evidence type="ECO:0000256" key="4">
    <source>
        <dbReference type="ARBA" id="ARBA00022452"/>
    </source>
</evidence>
<organism evidence="8 9">
    <name type="scientific">Duganella qianjiadongensis</name>
    <dbReference type="NCBI Taxonomy" id="2692176"/>
    <lineage>
        <taxon>Bacteria</taxon>
        <taxon>Pseudomonadati</taxon>
        <taxon>Pseudomonadota</taxon>
        <taxon>Betaproteobacteria</taxon>
        <taxon>Burkholderiales</taxon>
        <taxon>Oxalobacteraceae</taxon>
        <taxon>Telluria group</taxon>
        <taxon>Duganella</taxon>
    </lineage>
</organism>
<evidence type="ECO:0000256" key="2">
    <source>
        <dbReference type="ARBA" id="ARBA00007613"/>
    </source>
</evidence>
<comment type="subcellular location">
    <subcellularLocation>
        <location evidence="1">Cell outer membrane</location>
    </subcellularLocation>
</comment>
<dbReference type="PANTHER" id="PTHR30026:SF20">
    <property type="entry name" value="OUTER MEMBRANE PROTEIN TOLC"/>
    <property type="match status" value="1"/>
</dbReference>
<dbReference type="PANTHER" id="PTHR30026">
    <property type="entry name" value="OUTER MEMBRANE PROTEIN TOLC"/>
    <property type="match status" value="1"/>
</dbReference>
<keyword evidence="7" id="KW-0998">Cell outer membrane</keyword>
<keyword evidence="3" id="KW-0813">Transport</keyword>
<protein>
    <submittedName>
        <fullName evidence="8">TolC family outer membrane protein</fullName>
    </submittedName>
</protein>
<name>A0ABW9VGU9_9BURK</name>
<comment type="similarity">
    <text evidence="2">Belongs to the outer membrane factor (OMF) (TC 1.B.17) family.</text>
</comment>
<accession>A0ABW9VGU9</accession>
<sequence length="449" mass="49380">MAYPLKQSTLRLALSGVLGLGSLFALPGAHAMTVLQAYEAALQNDAAYRAAYYAAEAGKENRTLGMSNLLPSINGSYSASQNRTTLEVGKDIHPYDYISRSSTVQLRQSLFNLDGWFRFKQGAAQSKYTDAQFASQQQEVIVRVMSAYLDVLYKQDLLALAKVERDMYLEQRKVNDRLFEKGEGTRTDMLETQARLDASQAQVLETEDALQFSRDTLSSIVGGEIGTLDVLMLDFAPRPADSVSFEAWKTIALERNPDIKAARLGVEIATQDINRQRSGHAPRVDFVATYGKTASDSITTVNQDQTIRSLGVQINIPLYSGGAVNAQTRQSVANKLKAEADLQAQTDKVVLELRKDYSSLLSSITRLGALEKAVASATTLIDATQRSVAGGVRINLDVLNARQQLFTVKRDQAQARYNYLLITLRMRAAVGTLSGDDLREIAPYFRPAA</sequence>
<dbReference type="Gene3D" id="1.20.1600.10">
    <property type="entry name" value="Outer membrane efflux proteins (OEP)"/>
    <property type="match status" value="1"/>
</dbReference>
<reference evidence="8 9" key="1">
    <citation type="submission" date="2019-12" db="EMBL/GenBank/DDBJ databases">
        <title>Novel species isolated from a subtropical stream in China.</title>
        <authorList>
            <person name="Lu H."/>
        </authorList>
    </citation>
    <scope>NUCLEOTIDE SEQUENCE [LARGE SCALE GENOMIC DNA]</scope>
    <source>
        <strain evidence="8 9">CY13W</strain>
    </source>
</reference>
<keyword evidence="5" id="KW-0812">Transmembrane</keyword>
<dbReference type="InterPro" id="IPR010130">
    <property type="entry name" value="T1SS_OMP_TolC"/>
</dbReference>
<dbReference type="RefSeq" id="WP_161038064.1">
    <property type="nucleotide sequence ID" value="NZ_WWCM01000002.1"/>
</dbReference>
<gene>
    <name evidence="8" type="ORF">GTP27_05030</name>
</gene>
<dbReference type="EMBL" id="WWCM01000002">
    <property type="protein sequence ID" value="MYM38688.1"/>
    <property type="molecule type" value="Genomic_DNA"/>
</dbReference>
<dbReference type="InterPro" id="IPR003423">
    <property type="entry name" value="OMP_efflux"/>
</dbReference>